<feature type="domain" description="Activator of Hsp90 ATPase homologue 1/2-like C-terminal" evidence="2">
    <location>
        <begin position="13"/>
        <end position="139"/>
    </location>
</feature>
<dbReference type="InterPro" id="IPR013538">
    <property type="entry name" value="ASHA1/2-like_C"/>
</dbReference>
<gene>
    <name evidence="3" type="ORF">ACFPYJ_10195</name>
</gene>
<dbReference type="EMBL" id="JBHSOW010000037">
    <property type="protein sequence ID" value="MFC5649496.1"/>
    <property type="molecule type" value="Genomic_DNA"/>
</dbReference>
<sequence length="148" mass="16798">MDLTYETYIGGTLEQVWKAIVDAEYVKQVYYGSVIESTFQAGDSLAYVGPGSQGERTTHVFGSILTCESNRELSFRHFTGKAYNPETDKYESRVTYQLEKIGEAVKLTLIHDQWKENDPSYEGSKKSWPMLLSNTKTLVETGKTLKFT</sequence>
<dbReference type="RefSeq" id="WP_379188022.1">
    <property type="nucleotide sequence ID" value="NZ_JBHSOW010000037.1"/>
</dbReference>
<proteinExistence type="inferred from homology"/>
<dbReference type="SUPFAM" id="SSF55961">
    <property type="entry name" value="Bet v1-like"/>
    <property type="match status" value="1"/>
</dbReference>
<organism evidence="3 4">
    <name type="scientific">Paenibacillus solisilvae</name>
    <dbReference type="NCBI Taxonomy" id="2486751"/>
    <lineage>
        <taxon>Bacteria</taxon>
        <taxon>Bacillati</taxon>
        <taxon>Bacillota</taxon>
        <taxon>Bacilli</taxon>
        <taxon>Bacillales</taxon>
        <taxon>Paenibacillaceae</taxon>
        <taxon>Paenibacillus</taxon>
    </lineage>
</organism>
<name>A0ABW0VYD6_9BACL</name>
<dbReference type="Gene3D" id="3.30.530.20">
    <property type="match status" value="1"/>
</dbReference>
<comment type="similarity">
    <text evidence="1">Belongs to the AHA1 family.</text>
</comment>
<dbReference type="Pfam" id="PF08327">
    <property type="entry name" value="AHSA1"/>
    <property type="match status" value="1"/>
</dbReference>
<evidence type="ECO:0000259" key="2">
    <source>
        <dbReference type="Pfam" id="PF08327"/>
    </source>
</evidence>
<keyword evidence="4" id="KW-1185">Reference proteome</keyword>
<accession>A0ABW0VYD6</accession>
<evidence type="ECO:0000313" key="4">
    <source>
        <dbReference type="Proteomes" id="UP001596047"/>
    </source>
</evidence>
<reference evidence="4" key="1">
    <citation type="journal article" date="2019" name="Int. J. Syst. Evol. Microbiol.">
        <title>The Global Catalogue of Microorganisms (GCM) 10K type strain sequencing project: providing services to taxonomists for standard genome sequencing and annotation.</title>
        <authorList>
            <consortium name="The Broad Institute Genomics Platform"/>
            <consortium name="The Broad Institute Genome Sequencing Center for Infectious Disease"/>
            <person name="Wu L."/>
            <person name="Ma J."/>
        </authorList>
    </citation>
    <scope>NUCLEOTIDE SEQUENCE [LARGE SCALE GENOMIC DNA]</scope>
    <source>
        <strain evidence="4">CGMCC 1.3240</strain>
    </source>
</reference>
<evidence type="ECO:0000313" key="3">
    <source>
        <dbReference type="EMBL" id="MFC5649496.1"/>
    </source>
</evidence>
<protein>
    <submittedName>
        <fullName evidence="3">SRPBCC domain-containing protein</fullName>
    </submittedName>
</protein>
<comment type="caution">
    <text evidence="3">The sequence shown here is derived from an EMBL/GenBank/DDBJ whole genome shotgun (WGS) entry which is preliminary data.</text>
</comment>
<evidence type="ECO:0000256" key="1">
    <source>
        <dbReference type="ARBA" id="ARBA00006817"/>
    </source>
</evidence>
<dbReference type="InterPro" id="IPR023393">
    <property type="entry name" value="START-like_dom_sf"/>
</dbReference>
<dbReference type="Proteomes" id="UP001596047">
    <property type="component" value="Unassembled WGS sequence"/>
</dbReference>